<evidence type="ECO:0000256" key="7">
    <source>
        <dbReference type="ARBA" id="ARBA00023136"/>
    </source>
</evidence>
<dbReference type="GO" id="GO:0022857">
    <property type="term" value="F:transmembrane transporter activity"/>
    <property type="evidence" value="ECO:0007669"/>
    <property type="project" value="InterPro"/>
</dbReference>
<feature type="transmembrane region" description="Helical" evidence="8">
    <location>
        <begin position="83"/>
        <end position="102"/>
    </location>
</feature>
<dbReference type="InterPro" id="IPR000515">
    <property type="entry name" value="MetI-like"/>
</dbReference>
<dbReference type="PROSITE" id="PS50928">
    <property type="entry name" value="ABC_TM1"/>
    <property type="match status" value="1"/>
</dbReference>
<protein>
    <submittedName>
        <fullName evidence="10">Ectoine/hydroxyectoine ABC transporter permease subunit EhuC</fullName>
    </submittedName>
</protein>
<sequence>MALFATIAEFLPSLLKGALVTLEITVLSVILAAAVAFIAGLLRLSRFRIIRALVIVYVEVFRGTSLLVQLFWLYFALPMLLNIQIPAMTAAMLALGLNYGAYGSEVVRSSILAVPAGQYEAAAALNMSPGLRMRRIILPQALVRMLPSFGNLQIELLKGTSLVYLITLMDLTYQGMVLRTFDSSKTPEIFILLLILYFIMSYAFTCAIRIAERRAARGRG</sequence>
<dbReference type="InterPro" id="IPR010065">
    <property type="entry name" value="AA_ABC_transptr_permease_3TM"/>
</dbReference>
<dbReference type="InterPro" id="IPR035906">
    <property type="entry name" value="MetI-like_sf"/>
</dbReference>
<accession>A0A4Q9DCT7</accession>
<dbReference type="Proteomes" id="UP000293142">
    <property type="component" value="Unassembled WGS sequence"/>
</dbReference>
<dbReference type="NCBIfam" id="TIGR03004">
    <property type="entry name" value="ectoine_ehuC"/>
    <property type="match status" value="1"/>
</dbReference>
<dbReference type="Pfam" id="PF00528">
    <property type="entry name" value="BPD_transp_1"/>
    <property type="match status" value="1"/>
</dbReference>
<dbReference type="InterPro" id="IPR043429">
    <property type="entry name" value="ArtM/GltK/GlnP/TcyL/YhdX-like"/>
</dbReference>
<evidence type="ECO:0000256" key="3">
    <source>
        <dbReference type="ARBA" id="ARBA00022475"/>
    </source>
</evidence>
<dbReference type="NCBIfam" id="TIGR01726">
    <property type="entry name" value="HEQRo_perm_3TM"/>
    <property type="match status" value="1"/>
</dbReference>
<dbReference type="RefSeq" id="WP_131018846.1">
    <property type="nucleotide sequence ID" value="NZ_SIRE01000045.1"/>
</dbReference>
<evidence type="ECO:0000256" key="5">
    <source>
        <dbReference type="ARBA" id="ARBA00022970"/>
    </source>
</evidence>
<evidence type="ECO:0000259" key="9">
    <source>
        <dbReference type="PROSITE" id="PS50928"/>
    </source>
</evidence>
<dbReference type="SUPFAM" id="SSF161098">
    <property type="entry name" value="MetI-like"/>
    <property type="match status" value="1"/>
</dbReference>
<feature type="transmembrane region" description="Helical" evidence="8">
    <location>
        <begin position="54"/>
        <end position="77"/>
    </location>
</feature>
<dbReference type="CDD" id="cd06261">
    <property type="entry name" value="TM_PBP2"/>
    <property type="match status" value="1"/>
</dbReference>
<proteinExistence type="inferred from homology"/>
<name>A0A4Q9DCT7_9BACL</name>
<dbReference type="Gene3D" id="1.10.3720.10">
    <property type="entry name" value="MetI-like"/>
    <property type="match status" value="1"/>
</dbReference>
<dbReference type="EMBL" id="SIRE01000045">
    <property type="protein sequence ID" value="TBL68493.1"/>
    <property type="molecule type" value="Genomic_DNA"/>
</dbReference>
<evidence type="ECO:0000256" key="2">
    <source>
        <dbReference type="ARBA" id="ARBA00022448"/>
    </source>
</evidence>
<keyword evidence="6 8" id="KW-1133">Transmembrane helix</keyword>
<reference evidence="10 11" key="1">
    <citation type="submission" date="2019-02" db="EMBL/GenBank/DDBJ databases">
        <title>Paenibacillus sp. nov., isolated from surface-sterilized tissue of Thalictrum simplex L.</title>
        <authorList>
            <person name="Tuo L."/>
        </authorList>
    </citation>
    <scope>NUCLEOTIDE SEQUENCE [LARGE SCALE GENOMIC DNA]</scope>
    <source>
        <strain evidence="10 11">N2SHLJ1</strain>
    </source>
</reference>
<evidence type="ECO:0000313" key="10">
    <source>
        <dbReference type="EMBL" id="TBL68493.1"/>
    </source>
</evidence>
<keyword evidence="4 8" id="KW-0812">Transmembrane</keyword>
<feature type="transmembrane region" description="Helical" evidence="8">
    <location>
        <begin position="141"/>
        <end position="169"/>
    </location>
</feature>
<dbReference type="InterPro" id="IPR014342">
    <property type="entry name" value="Ectoine_EhuC"/>
</dbReference>
<evidence type="ECO:0000313" key="11">
    <source>
        <dbReference type="Proteomes" id="UP000293142"/>
    </source>
</evidence>
<feature type="transmembrane region" description="Helical" evidence="8">
    <location>
        <begin position="20"/>
        <end position="42"/>
    </location>
</feature>
<dbReference type="AlphaFoldDB" id="A0A4Q9DCT7"/>
<dbReference type="GO" id="GO:0006865">
    <property type="term" value="P:amino acid transport"/>
    <property type="evidence" value="ECO:0007669"/>
    <property type="project" value="UniProtKB-KW"/>
</dbReference>
<keyword evidence="7 8" id="KW-0472">Membrane</keyword>
<dbReference type="PANTHER" id="PTHR30614">
    <property type="entry name" value="MEMBRANE COMPONENT OF AMINO ACID ABC TRANSPORTER"/>
    <property type="match status" value="1"/>
</dbReference>
<keyword evidence="2 8" id="KW-0813">Transport</keyword>
<evidence type="ECO:0000256" key="4">
    <source>
        <dbReference type="ARBA" id="ARBA00022692"/>
    </source>
</evidence>
<dbReference type="GO" id="GO:0043190">
    <property type="term" value="C:ATP-binding cassette (ABC) transporter complex"/>
    <property type="evidence" value="ECO:0007669"/>
    <property type="project" value="InterPro"/>
</dbReference>
<keyword evidence="11" id="KW-1185">Reference proteome</keyword>
<evidence type="ECO:0000256" key="1">
    <source>
        <dbReference type="ARBA" id="ARBA00004651"/>
    </source>
</evidence>
<comment type="subcellular location">
    <subcellularLocation>
        <location evidence="1 8">Cell membrane</location>
        <topology evidence="1 8">Multi-pass membrane protein</topology>
    </subcellularLocation>
</comment>
<comment type="caution">
    <text evidence="10">The sequence shown here is derived from an EMBL/GenBank/DDBJ whole genome shotgun (WGS) entry which is preliminary data.</text>
</comment>
<keyword evidence="3" id="KW-1003">Cell membrane</keyword>
<feature type="transmembrane region" description="Helical" evidence="8">
    <location>
        <begin position="189"/>
        <end position="211"/>
    </location>
</feature>
<evidence type="ECO:0000256" key="6">
    <source>
        <dbReference type="ARBA" id="ARBA00022989"/>
    </source>
</evidence>
<organism evidence="10 11">
    <name type="scientific">Paenibacillus thalictri</name>
    <dbReference type="NCBI Taxonomy" id="2527873"/>
    <lineage>
        <taxon>Bacteria</taxon>
        <taxon>Bacillati</taxon>
        <taxon>Bacillota</taxon>
        <taxon>Bacilli</taxon>
        <taxon>Bacillales</taxon>
        <taxon>Paenibacillaceae</taxon>
        <taxon>Paenibacillus</taxon>
    </lineage>
</organism>
<evidence type="ECO:0000256" key="8">
    <source>
        <dbReference type="RuleBase" id="RU363032"/>
    </source>
</evidence>
<gene>
    <name evidence="10" type="primary">ehuC</name>
    <name evidence="10" type="ORF">EYB31_37990</name>
</gene>
<feature type="domain" description="ABC transmembrane type-1" evidence="9">
    <location>
        <begin position="18"/>
        <end position="204"/>
    </location>
</feature>
<comment type="similarity">
    <text evidence="8">Belongs to the binding-protein-dependent transport system permease family.</text>
</comment>
<keyword evidence="5" id="KW-0029">Amino-acid transport</keyword>
<dbReference type="OrthoDB" id="9805999at2"/>
<dbReference type="PANTHER" id="PTHR30614:SF0">
    <property type="entry name" value="L-CYSTINE TRANSPORT SYSTEM PERMEASE PROTEIN TCYL"/>
    <property type="match status" value="1"/>
</dbReference>